<dbReference type="GO" id="GO:0001681">
    <property type="term" value="F:sialate O-acetylesterase activity"/>
    <property type="evidence" value="ECO:0007669"/>
    <property type="project" value="InterPro"/>
</dbReference>
<dbReference type="EMBL" id="CP036434">
    <property type="protein sequence ID" value="QDV09899.1"/>
    <property type="molecule type" value="Genomic_DNA"/>
</dbReference>
<dbReference type="PANTHER" id="PTHR22901">
    <property type="entry name" value="SIALATE O-ACETYLESTERASE"/>
    <property type="match status" value="1"/>
</dbReference>
<reference evidence="3 4" key="1">
    <citation type="submission" date="2019-02" db="EMBL/GenBank/DDBJ databases">
        <title>Deep-cultivation of Planctomycetes and their phenomic and genomic characterization uncovers novel biology.</title>
        <authorList>
            <person name="Wiegand S."/>
            <person name="Jogler M."/>
            <person name="Boedeker C."/>
            <person name="Pinto D."/>
            <person name="Vollmers J."/>
            <person name="Rivas-Marin E."/>
            <person name="Kohn T."/>
            <person name="Peeters S.H."/>
            <person name="Heuer A."/>
            <person name="Rast P."/>
            <person name="Oberbeckmann S."/>
            <person name="Bunk B."/>
            <person name="Jeske O."/>
            <person name="Meyerdierks A."/>
            <person name="Storesund J.E."/>
            <person name="Kallscheuer N."/>
            <person name="Luecker S."/>
            <person name="Lage O.M."/>
            <person name="Pohl T."/>
            <person name="Merkel B.J."/>
            <person name="Hornburger P."/>
            <person name="Mueller R.-W."/>
            <person name="Bruemmer F."/>
            <person name="Labrenz M."/>
            <person name="Spormann A.M."/>
            <person name="Op den Camp H."/>
            <person name="Overmann J."/>
            <person name="Amann R."/>
            <person name="Jetten M.S.M."/>
            <person name="Mascher T."/>
            <person name="Medema M.H."/>
            <person name="Devos D.P."/>
            <person name="Kaster A.-K."/>
            <person name="Ovreas L."/>
            <person name="Rohde M."/>
            <person name="Galperin M.Y."/>
            <person name="Jogler C."/>
        </authorList>
    </citation>
    <scope>NUCLEOTIDE SEQUENCE [LARGE SCALE GENOMIC DNA]</scope>
    <source>
        <strain evidence="3 4">Poly30</strain>
    </source>
</reference>
<dbReference type="Gene3D" id="2.60.40.10">
    <property type="entry name" value="Immunoglobulins"/>
    <property type="match status" value="1"/>
</dbReference>
<dbReference type="Pfam" id="PF03629">
    <property type="entry name" value="SASA"/>
    <property type="match status" value="1"/>
</dbReference>
<name>A0A518F0R6_9BACT</name>
<keyword evidence="1" id="KW-0378">Hydrolase</keyword>
<gene>
    <name evidence="3" type="ORF">Poly30_54600</name>
</gene>
<dbReference type="InterPro" id="IPR039329">
    <property type="entry name" value="SIAE"/>
</dbReference>
<dbReference type="InterPro" id="IPR013783">
    <property type="entry name" value="Ig-like_fold"/>
</dbReference>
<dbReference type="Proteomes" id="UP000320390">
    <property type="component" value="Chromosome"/>
</dbReference>
<feature type="domain" description="Sialate O-acetylesterase" evidence="2">
    <location>
        <begin position="427"/>
        <end position="531"/>
    </location>
</feature>
<dbReference type="AlphaFoldDB" id="A0A518F0R6"/>
<evidence type="ECO:0000256" key="1">
    <source>
        <dbReference type="ARBA" id="ARBA00022801"/>
    </source>
</evidence>
<dbReference type="InterPro" id="IPR005181">
    <property type="entry name" value="SASA"/>
</dbReference>
<evidence type="ECO:0000313" key="4">
    <source>
        <dbReference type="Proteomes" id="UP000320390"/>
    </source>
</evidence>
<dbReference type="PANTHER" id="PTHR22901:SF0">
    <property type="entry name" value="SIALATE O-ACETYLESTERASE"/>
    <property type="match status" value="1"/>
</dbReference>
<keyword evidence="4" id="KW-1185">Reference proteome</keyword>
<dbReference type="InterPro" id="IPR036514">
    <property type="entry name" value="SGNH_hydro_sf"/>
</dbReference>
<dbReference type="Gene3D" id="3.40.50.1110">
    <property type="entry name" value="SGNH hydrolase"/>
    <property type="match status" value="2"/>
</dbReference>
<proteinExistence type="predicted"/>
<dbReference type="RefSeq" id="WP_419190713.1">
    <property type="nucleotide sequence ID" value="NZ_CP036434.1"/>
</dbReference>
<protein>
    <recommendedName>
        <fullName evidence="2">Sialate O-acetylesterase domain-containing protein</fullName>
    </recommendedName>
</protein>
<organism evidence="3 4">
    <name type="scientific">Saltatorellus ferox</name>
    <dbReference type="NCBI Taxonomy" id="2528018"/>
    <lineage>
        <taxon>Bacteria</taxon>
        <taxon>Pseudomonadati</taxon>
        <taxon>Planctomycetota</taxon>
        <taxon>Planctomycetia</taxon>
        <taxon>Planctomycetia incertae sedis</taxon>
        <taxon>Saltatorellus</taxon>
    </lineage>
</organism>
<dbReference type="InterPro" id="IPR008979">
    <property type="entry name" value="Galactose-bd-like_sf"/>
</dbReference>
<evidence type="ECO:0000259" key="2">
    <source>
        <dbReference type="Pfam" id="PF03629"/>
    </source>
</evidence>
<accession>A0A518F0R6</accession>
<dbReference type="GO" id="GO:0005975">
    <property type="term" value="P:carbohydrate metabolic process"/>
    <property type="evidence" value="ECO:0007669"/>
    <property type="project" value="TreeGrafter"/>
</dbReference>
<dbReference type="SUPFAM" id="SSF49785">
    <property type="entry name" value="Galactose-binding domain-like"/>
    <property type="match status" value="1"/>
</dbReference>
<evidence type="ECO:0000313" key="3">
    <source>
        <dbReference type="EMBL" id="QDV09899.1"/>
    </source>
</evidence>
<dbReference type="SUPFAM" id="SSF52266">
    <property type="entry name" value="SGNH hydrolase"/>
    <property type="match status" value="1"/>
</dbReference>
<sequence>MTLIGFAGAELKLPAVLSSGMVLQQEASVPIWGRANPGETVTVTANWGEATGKPPTEVNVQADADGHWMVKISTPKAEGNEFQVRVSTGPETVELENVVLGEVWLCSGQSNMEWRISDSMDAARQSPDLSAEDISLEPSRIRHFTVSRAYALEPAEDCGGRWLDASGENALPCSAVGYFFARAIQQELDVPIGLVISSWGGTTAQVWTSAEVVSAFPDHAKALEEIRARGGEATLSETEIDAFWNGVDEAAFFESRFKSPDFDDGHWDTTSVPTSYDDLGLSGFDGVVWFRTVVDVPPSWAGSDLVLELPPIDDHDETFWNGERIGSKLERGAWSTPRRYGVPAESVKGGAASLTIRALDTGGQGGFGAGAAKLSRGDEWIDLAGEWRYRRGVPSASAGRPPAPPQVDHRLPSALYNAMLAPLIPYAVRGVLWYQGESNRSSADEYRSLFPAMIVDWRTRWDDLALPFYFVQIAPYRYGEGPEGEDATARLREAQAMATRLPATGMALTADVGNPRDIHPKNKWEVGRRLALFALHDLYGHPEIEPDGPTLRSATLAGDRLVLDFDHVAGGLQKTGPALEHFELQAADGTFVPAVAEITGEGRTITLRAEGVGEPKAARYLWSDAAESSVRGGTGLPMAPFRTR</sequence>